<feature type="domain" description="VOC" evidence="2">
    <location>
        <begin position="4"/>
        <end position="125"/>
    </location>
</feature>
<reference evidence="4" key="1">
    <citation type="submission" date="2016-10" db="EMBL/GenBank/DDBJ databases">
        <authorList>
            <person name="Varghese N."/>
            <person name="Submissions S."/>
        </authorList>
    </citation>
    <scope>NUCLEOTIDE SEQUENCE [LARGE SCALE GENOMIC DNA]</scope>
    <source>
        <strain evidence="4">DSM 45722</strain>
    </source>
</reference>
<gene>
    <name evidence="3" type="ORF">SAMN03159343_1402</name>
</gene>
<protein>
    <submittedName>
        <fullName evidence="3">Uncharacterized conserved protein PhnB, glyoxalase superfamily</fullName>
    </submittedName>
</protein>
<dbReference type="GO" id="GO:0046491">
    <property type="term" value="P:L-methylmalonyl-CoA metabolic process"/>
    <property type="evidence" value="ECO:0007669"/>
    <property type="project" value="TreeGrafter"/>
</dbReference>
<evidence type="ECO:0000256" key="1">
    <source>
        <dbReference type="ARBA" id="ARBA00022723"/>
    </source>
</evidence>
<sequence length="136" mass="14679">MSVQFASVRLITDRIDDAVGFYAEVTGVEPTWATPEFAELRWPGVTLAIAGASTMARLGDHLDPSAGNRSSIIEFQVEDVDAEVARIQRAFPQATWVLPPTTMPWGNRSALLRDPDGTLVNLFSPPAGGRRTPATA</sequence>
<dbReference type="Proteomes" id="UP000198981">
    <property type="component" value="Unassembled WGS sequence"/>
</dbReference>
<dbReference type="PROSITE" id="PS51819">
    <property type="entry name" value="VOC"/>
    <property type="match status" value="1"/>
</dbReference>
<evidence type="ECO:0000313" key="3">
    <source>
        <dbReference type="EMBL" id="SCX44351.1"/>
    </source>
</evidence>
<proteinExistence type="predicted"/>
<dbReference type="InterPro" id="IPR037523">
    <property type="entry name" value="VOC_core"/>
</dbReference>
<dbReference type="InterPro" id="IPR004360">
    <property type="entry name" value="Glyas_Fos-R_dOase_dom"/>
</dbReference>
<keyword evidence="4" id="KW-1185">Reference proteome</keyword>
<dbReference type="EMBL" id="FMUH01000002">
    <property type="protein sequence ID" value="SCX44351.1"/>
    <property type="molecule type" value="Genomic_DNA"/>
</dbReference>
<dbReference type="GO" id="GO:0046872">
    <property type="term" value="F:metal ion binding"/>
    <property type="evidence" value="ECO:0007669"/>
    <property type="project" value="UniProtKB-KW"/>
</dbReference>
<accession>A0A1G4XT19</accession>
<dbReference type="SUPFAM" id="SSF54593">
    <property type="entry name" value="Glyoxalase/Bleomycin resistance protein/Dihydroxybiphenyl dioxygenase"/>
    <property type="match status" value="1"/>
</dbReference>
<dbReference type="STRING" id="1960309.SAMN03159343_1402"/>
<organism evidence="3 4">
    <name type="scientific">Klenkia marina</name>
    <dbReference type="NCBI Taxonomy" id="1960309"/>
    <lineage>
        <taxon>Bacteria</taxon>
        <taxon>Bacillati</taxon>
        <taxon>Actinomycetota</taxon>
        <taxon>Actinomycetes</taxon>
        <taxon>Geodermatophilales</taxon>
        <taxon>Geodermatophilaceae</taxon>
        <taxon>Klenkia</taxon>
    </lineage>
</organism>
<dbReference type="PANTHER" id="PTHR43048">
    <property type="entry name" value="METHYLMALONYL-COA EPIMERASE"/>
    <property type="match status" value="1"/>
</dbReference>
<name>A0A1G4XT19_9ACTN</name>
<dbReference type="RefSeq" id="WP_243469743.1">
    <property type="nucleotide sequence ID" value="NZ_FMUH01000002.1"/>
</dbReference>
<dbReference type="InterPro" id="IPR029068">
    <property type="entry name" value="Glyas_Bleomycin-R_OHBP_Dase"/>
</dbReference>
<dbReference type="PANTHER" id="PTHR43048:SF4">
    <property type="entry name" value="RING-CLEAVING DIOXYGENASE-RELATED"/>
    <property type="match status" value="1"/>
</dbReference>
<dbReference type="GO" id="GO:0004493">
    <property type="term" value="F:methylmalonyl-CoA epimerase activity"/>
    <property type="evidence" value="ECO:0007669"/>
    <property type="project" value="TreeGrafter"/>
</dbReference>
<dbReference type="Gene3D" id="3.10.180.10">
    <property type="entry name" value="2,3-Dihydroxybiphenyl 1,2-Dioxygenase, domain 1"/>
    <property type="match status" value="1"/>
</dbReference>
<dbReference type="AlphaFoldDB" id="A0A1G4XT19"/>
<keyword evidence="1" id="KW-0479">Metal-binding</keyword>
<dbReference type="InterPro" id="IPR051785">
    <property type="entry name" value="MMCE/EMCE_epimerase"/>
</dbReference>
<dbReference type="Pfam" id="PF00903">
    <property type="entry name" value="Glyoxalase"/>
    <property type="match status" value="1"/>
</dbReference>
<evidence type="ECO:0000313" key="4">
    <source>
        <dbReference type="Proteomes" id="UP000198981"/>
    </source>
</evidence>
<evidence type="ECO:0000259" key="2">
    <source>
        <dbReference type="PROSITE" id="PS51819"/>
    </source>
</evidence>